<dbReference type="AlphaFoldDB" id="A0A250KUZ0"/>
<protein>
    <submittedName>
        <fullName evidence="1">Uncharacterized protein</fullName>
    </submittedName>
</protein>
<evidence type="ECO:0000313" key="1">
    <source>
        <dbReference type="EMBL" id="BBA35402.1"/>
    </source>
</evidence>
<dbReference type="KEGG" id="mmai:sS8_3465"/>
<evidence type="ECO:0000313" key="2">
    <source>
        <dbReference type="Proteomes" id="UP000266313"/>
    </source>
</evidence>
<dbReference type="EMBL" id="AP017928">
    <property type="protein sequence ID" value="BBA35402.1"/>
    <property type="molecule type" value="Genomic_DNA"/>
</dbReference>
<reference evidence="1 2" key="1">
    <citation type="submission" date="2016-12" db="EMBL/GenBank/DDBJ databases">
        <title>Genome sequencing of Methylocaldum marinum.</title>
        <authorList>
            <person name="Takeuchi M."/>
            <person name="Kamagata Y."/>
            <person name="Hiraoka S."/>
            <person name="Oshima K."/>
            <person name="Hattori M."/>
            <person name="Iwasaki W."/>
        </authorList>
    </citation>
    <scope>NUCLEOTIDE SEQUENCE [LARGE SCALE GENOMIC DNA]</scope>
    <source>
        <strain evidence="1 2">S8</strain>
    </source>
</reference>
<sequence>MLGDPKVDAAENGPGYAFVLKPDDTFSFISTITNMVLTGSAWQIFDATSEPIPRSAGDGGLLYAAAQCSLICPNGYWWSIGAFSCLPC</sequence>
<accession>A0A250KUZ0</accession>
<dbReference type="Proteomes" id="UP000266313">
    <property type="component" value="Chromosome"/>
</dbReference>
<gene>
    <name evidence="1" type="ORF">sS8_3465</name>
</gene>
<name>A0A250KUZ0_9GAMM</name>
<proteinExistence type="predicted"/>
<organism evidence="1 2">
    <name type="scientific">Methylocaldum marinum</name>
    <dbReference type="NCBI Taxonomy" id="1432792"/>
    <lineage>
        <taxon>Bacteria</taxon>
        <taxon>Pseudomonadati</taxon>
        <taxon>Pseudomonadota</taxon>
        <taxon>Gammaproteobacteria</taxon>
        <taxon>Methylococcales</taxon>
        <taxon>Methylococcaceae</taxon>
        <taxon>Methylocaldum</taxon>
    </lineage>
</organism>
<dbReference type="RefSeq" id="WP_145986572.1">
    <property type="nucleotide sequence ID" value="NZ_AP017928.1"/>
</dbReference>
<keyword evidence="2" id="KW-1185">Reference proteome</keyword>